<dbReference type="AlphaFoldDB" id="A0A7G2IPA6"/>
<dbReference type="EMBL" id="CBWP010000032">
    <property type="protein sequence ID" value="CDL37909.1"/>
    <property type="molecule type" value="Genomic_DNA"/>
</dbReference>
<proteinExistence type="predicted"/>
<accession>A0A7G2IPA6</accession>
<evidence type="ECO:0000256" key="2">
    <source>
        <dbReference type="SAM" id="SignalP"/>
    </source>
</evidence>
<evidence type="ECO:0000313" key="3">
    <source>
        <dbReference type="EMBL" id="CDL37909.1"/>
    </source>
</evidence>
<feature type="compositionally biased region" description="Basic and acidic residues" evidence="1">
    <location>
        <begin position="93"/>
        <end position="103"/>
    </location>
</feature>
<feature type="signal peptide" evidence="2">
    <location>
        <begin position="1"/>
        <end position="22"/>
    </location>
</feature>
<comment type="caution">
    <text evidence="3">The sequence shown here is derived from an EMBL/GenBank/DDBJ whole genome shotgun (WGS) entry which is preliminary data.</text>
</comment>
<reference evidence="3 4" key="1">
    <citation type="submission" date="2013-10" db="EMBL/GenBank/DDBJ databases">
        <title>Antibiotic resistance diversity of beta-lactamase producers in the General Hospital Vienna.</title>
        <authorList>
            <person name="Barisic I."/>
            <person name="Mitteregger D."/>
            <person name="Hirschl A.M."/>
            <person name="Noehammer C."/>
            <person name="Wiesinger-Mayr H."/>
        </authorList>
    </citation>
    <scope>NUCLEOTIDE SEQUENCE [LARGE SCALE GENOMIC DNA]</scope>
    <source>
        <strain evidence="3 4">ISC11</strain>
    </source>
</reference>
<protein>
    <submittedName>
        <fullName evidence="3">Possible copper-binding protein</fullName>
    </submittedName>
</protein>
<evidence type="ECO:0000313" key="4">
    <source>
        <dbReference type="Proteomes" id="UP000019194"/>
    </source>
</evidence>
<organism evidence="3 4">
    <name type="scientific">Citrobacter freundii</name>
    <dbReference type="NCBI Taxonomy" id="546"/>
    <lineage>
        <taxon>Bacteria</taxon>
        <taxon>Pseudomonadati</taxon>
        <taxon>Pseudomonadota</taxon>
        <taxon>Gammaproteobacteria</taxon>
        <taxon>Enterobacterales</taxon>
        <taxon>Enterobacteriaceae</taxon>
        <taxon>Citrobacter</taxon>
        <taxon>Citrobacter freundii complex</taxon>
    </lineage>
</organism>
<feature type="region of interest" description="Disordered" evidence="1">
    <location>
        <begin position="40"/>
        <end position="110"/>
    </location>
</feature>
<dbReference type="Proteomes" id="UP000019194">
    <property type="component" value="Unassembled WGS sequence"/>
</dbReference>
<feature type="compositionally biased region" description="Low complexity" evidence="1">
    <location>
        <begin position="46"/>
        <end position="73"/>
    </location>
</feature>
<evidence type="ECO:0000256" key="1">
    <source>
        <dbReference type="SAM" id="MobiDB-lite"/>
    </source>
</evidence>
<keyword evidence="2" id="KW-0732">Signal</keyword>
<sequence length="110" mass="11970">MMNKMSSFLAIAFFFISAGVNAAETPKMHQQAAMAHEMMNNSDAPAHQQMAQAHAAQANNSSSTSTNAQSFSQMNEHEKAMVVHQSVNNGHSFAHEIQAEQHRAQLSTQG</sequence>
<name>A0A7G2IPA6_CITFR</name>
<feature type="chain" id="PRO_5028810270" evidence="2">
    <location>
        <begin position="23"/>
        <end position="110"/>
    </location>
</feature>